<reference evidence="1" key="1">
    <citation type="submission" date="2014-02" db="EMBL/GenBank/DDBJ databases">
        <authorList>
            <person name="Genoscope - CEA"/>
        </authorList>
    </citation>
    <scope>NUCLEOTIDE SEQUENCE</scope>
    <source>
        <strain evidence="1">LS3</strain>
    </source>
</reference>
<proteinExistence type="predicted"/>
<gene>
    <name evidence="1" type="ORF">GNLVRS02_ARAD1C24376g</name>
</gene>
<accession>A0A060T2D3</accession>
<dbReference type="PhylomeDB" id="A0A060T2D3"/>
<dbReference type="AlphaFoldDB" id="A0A060T2D3"/>
<name>A0A060T2D3_BLAAD</name>
<evidence type="ECO:0000313" key="1">
    <source>
        <dbReference type="EMBL" id="CDP34959.1"/>
    </source>
</evidence>
<dbReference type="EMBL" id="HG937693">
    <property type="protein sequence ID" value="CDP34959.1"/>
    <property type="molecule type" value="Genomic_DNA"/>
</dbReference>
<sequence length="234" mass="26975">MPIELILSPMLRPMVVAKAILFHPHRKSSRYVPNVVDLDESAHSYSIRREFGKGSKVFDVFDDDNAEVTLDQRLYYMVRSRAVKGAYKFYTEGIEEPTAALRAGLRSNVLMIKHGSGDHAELGWHVIGHRVDAIDSYRMFQLSDGRTYQWTTRGMFMELVHNLGEKESEVRERVASVTLNGQYGFTIKVDESKVSREMAITTAMISYIDQWNTQFGVGGIYYPYQAYQVRWKRD</sequence>
<reference evidence="1" key="2">
    <citation type="submission" date="2014-06" db="EMBL/GenBank/DDBJ databases">
        <title>The complete genome of Blastobotrys (Arxula) adeninivorans LS3 - a yeast of biotechnological interest.</title>
        <authorList>
            <person name="Kunze G."/>
            <person name="Gaillardin C."/>
            <person name="Czernicka M."/>
            <person name="Durrens P."/>
            <person name="Martin T."/>
            <person name="Boer E."/>
            <person name="Gabaldon T."/>
            <person name="Cruz J."/>
            <person name="Talla E."/>
            <person name="Marck C."/>
            <person name="Goffeau A."/>
            <person name="Barbe V."/>
            <person name="Baret P."/>
            <person name="Baronian K."/>
            <person name="Beier S."/>
            <person name="Bleykasten C."/>
            <person name="Bode R."/>
            <person name="Casaregola S."/>
            <person name="Despons L."/>
            <person name="Fairhead C."/>
            <person name="Giersberg M."/>
            <person name="Gierski P."/>
            <person name="Hahnel U."/>
            <person name="Hartmann A."/>
            <person name="Jankowska D."/>
            <person name="Jubin C."/>
            <person name="Jung P."/>
            <person name="Lafontaine I."/>
            <person name="Leh-Louis V."/>
            <person name="Lemaire M."/>
            <person name="Marcet-Houben M."/>
            <person name="Mascher M."/>
            <person name="Morel G."/>
            <person name="Richard G.-F."/>
            <person name="Riechen J."/>
            <person name="Sacerdot C."/>
            <person name="Sarkar A."/>
            <person name="Savel G."/>
            <person name="Schacherer J."/>
            <person name="Sherman D."/>
            <person name="Straub M.-L."/>
            <person name="Stein N."/>
            <person name="Thierry A."/>
            <person name="Trautwein-Schult A."/>
            <person name="Westhof E."/>
            <person name="Worch S."/>
            <person name="Dujon B."/>
            <person name="Souciet J.-L."/>
            <person name="Wincker P."/>
            <person name="Scholz U."/>
            <person name="Neuveglise N."/>
        </authorList>
    </citation>
    <scope>NUCLEOTIDE SEQUENCE</scope>
    <source>
        <strain evidence="1">LS3</strain>
    </source>
</reference>
<organism evidence="1">
    <name type="scientific">Blastobotrys adeninivorans</name>
    <name type="common">Yeast</name>
    <name type="synonym">Arxula adeninivorans</name>
    <dbReference type="NCBI Taxonomy" id="409370"/>
    <lineage>
        <taxon>Eukaryota</taxon>
        <taxon>Fungi</taxon>
        <taxon>Dikarya</taxon>
        <taxon>Ascomycota</taxon>
        <taxon>Saccharomycotina</taxon>
        <taxon>Dipodascomycetes</taxon>
        <taxon>Dipodascales</taxon>
        <taxon>Trichomonascaceae</taxon>
        <taxon>Blastobotrys</taxon>
    </lineage>
</organism>
<protein>
    <submittedName>
        <fullName evidence="1">ARAD1C24376p</fullName>
    </submittedName>
</protein>